<dbReference type="InterPro" id="IPR002938">
    <property type="entry name" value="FAD-bd"/>
</dbReference>
<comment type="caution">
    <text evidence="2">The sequence shown here is derived from an EMBL/GenBank/DDBJ whole genome shotgun (WGS) entry which is preliminary data.</text>
</comment>
<evidence type="ECO:0000313" key="2">
    <source>
        <dbReference type="EMBL" id="GAI68831.1"/>
    </source>
</evidence>
<dbReference type="InterPro" id="IPR036188">
    <property type="entry name" value="FAD/NAD-bd_sf"/>
</dbReference>
<proteinExistence type="predicted"/>
<dbReference type="InterPro" id="IPR050407">
    <property type="entry name" value="Geranylgeranyl_reductase"/>
</dbReference>
<protein>
    <recommendedName>
        <fullName evidence="1">FAD-binding domain-containing protein</fullName>
    </recommendedName>
</protein>
<feature type="non-terminal residue" evidence="2">
    <location>
        <position position="339"/>
    </location>
</feature>
<evidence type="ECO:0000259" key="1">
    <source>
        <dbReference type="Pfam" id="PF01494"/>
    </source>
</evidence>
<dbReference type="SUPFAM" id="SSF51905">
    <property type="entry name" value="FAD/NAD(P)-binding domain"/>
    <property type="match status" value="1"/>
</dbReference>
<sequence length="339" mass="37602">GGSSAAFYLSKLGRSVVILEKEKLPRRKICGDAISQIAQKHLAEMGVLQEILAEKKGHWAEIGGLISPRRITYIDNSAEEIGSHLMISIKREIMDYKMALAAKREGAELIDEYNVKDVKFSEKQQLWTIIPHDEKKKKIKAKVLIAADGAVSKIARSLGIITTPPQAVCSSVYIKAGTHQYKEDGVCLYTQDILPGYTALFKEADGDLVFCCYIIPGGRYKTSDLQHVHLSFLSGEPYLSEALGPKAKIEPMNSAPLRLGGVKKSFANHMLIVGDAAGMIDPLTGEGIQYAMEAGEIAANVLDEAFNKNDLSEKFLKKYQKKWMKTFGRDFKWSTRMVK</sequence>
<dbReference type="EMBL" id="BARW01003586">
    <property type="protein sequence ID" value="GAI68831.1"/>
    <property type="molecule type" value="Genomic_DNA"/>
</dbReference>
<dbReference type="PANTHER" id="PTHR42685:SF22">
    <property type="entry name" value="CONDITIONED MEDIUM FACTOR RECEPTOR 1"/>
    <property type="match status" value="1"/>
</dbReference>
<dbReference type="AlphaFoldDB" id="X1RPA8"/>
<organism evidence="2">
    <name type="scientific">marine sediment metagenome</name>
    <dbReference type="NCBI Taxonomy" id="412755"/>
    <lineage>
        <taxon>unclassified sequences</taxon>
        <taxon>metagenomes</taxon>
        <taxon>ecological metagenomes</taxon>
    </lineage>
</organism>
<dbReference type="Gene3D" id="3.50.50.60">
    <property type="entry name" value="FAD/NAD(P)-binding domain"/>
    <property type="match status" value="1"/>
</dbReference>
<reference evidence="2" key="1">
    <citation type="journal article" date="2014" name="Front. Microbiol.">
        <title>High frequency of phylogenetically diverse reductive dehalogenase-homologous genes in deep subseafloor sedimentary metagenomes.</title>
        <authorList>
            <person name="Kawai M."/>
            <person name="Futagami T."/>
            <person name="Toyoda A."/>
            <person name="Takaki Y."/>
            <person name="Nishi S."/>
            <person name="Hori S."/>
            <person name="Arai W."/>
            <person name="Tsubouchi T."/>
            <person name="Morono Y."/>
            <person name="Uchiyama I."/>
            <person name="Ito T."/>
            <person name="Fujiyama A."/>
            <person name="Inagaki F."/>
            <person name="Takami H."/>
        </authorList>
    </citation>
    <scope>NUCLEOTIDE SEQUENCE</scope>
    <source>
        <strain evidence="2">Expedition CK06-06</strain>
    </source>
</reference>
<gene>
    <name evidence="2" type="ORF">S12H4_09026</name>
</gene>
<name>X1RPA8_9ZZZZ</name>
<dbReference type="GO" id="GO:0071949">
    <property type="term" value="F:FAD binding"/>
    <property type="evidence" value="ECO:0007669"/>
    <property type="project" value="InterPro"/>
</dbReference>
<dbReference type="PANTHER" id="PTHR42685">
    <property type="entry name" value="GERANYLGERANYL DIPHOSPHATE REDUCTASE"/>
    <property type="match status" value="1"/>
</dbReference>
<accession>X1RPA8</accession>
<feature type="domain" description="FAD-binding" evidence="1">
    <location>
        <begin position="2"/>
        <end position="305"/>
    </location>
</feature>
<feature type="non-terminal residue" evidence="2">
    <location>
        <position position="1"/>
    </location>
</feature>
<dbReference type="Pfam" id="PF01494">
    <property type="entry name" value="FAD_binding_3"/>
    <property type="match status" value="1"/>
</dbReference>